<gene>
    <name evidence="2" type="ORF">POVCU1_014780</name>
    <name evidence="1" type="ORF">POVCU2_0016490</name>
</gene>
<dbReference type="EMBL" id="FLQU01000222">
    <property type="protein sequence ID" value="SBS82682.1"/>
    <property type="molecule type" value="Genomic_DNA"/>
</dbReference>
<reference evidence="3 4" key="2">
    <citation type="submission" date="2016-05" db="EMBL/GenBank/DDBJ databases">
        <authorList>
            <person name="Naeem Raeece"/>
        </authorList>
    </citation>
    <scope>NUCLEOTIDE SEQUENCE [LARGE SCALE GENOMIC DNA]</scope>
</reference>
<reference evidence="1" key="1">
    <citation type="submission" date="2016-05" db="EMBL/GenBank/DDBJ databases">
        <authorList>
            <person name="Lavstsen T."/>
            <person name="Jespersen J.S."/>
        </authorList>
    </citation>
    <scope>NUCLEOTIDE SEQUENCE [LARGE SCALE GENOMIC DNA]</scope>
</reference>
<name>A0A1A8VQH0_PLAOA</name>
<sequence length="66" mass="7316">MSKKGAFRRCIKKYPEGVAFISNVLTVEVVAKLEAGFACDHVCPRGRSGTSPNTLLKGEIRKMDRF</sequence>
<proteinExistence type="predicted"/>
<evidence type="ECO:0000313" key="4">
    <source>
        <dbReference type="Proteomes" id="UP000078560"/>
    </source>
</evidence>
<dbReference type="AlphaFoldDB" id="A0A1A8VQH0"/>
<dbReference type="Proteomes" id="UP000078560">
    <property type="component" value="Unassembled WGS sequence"/>
</dbReference>
<organism evidence="1 4">
    <name type="scientific">Plasmodium ovale curtisi</name>
    <dbReference type="NCBI Taxonomy" id="864141"/>
    <lineage>
        <taxon>Eukaryota</taxon>
        <taxon>Sar</taxon>
        <taxon>Alveolata</taxon>
        <taxon>Apicomplexa</taxon>
        <taxon>Aconoidasida</taxon>
        <taxon>Haemosporida</taxon>
        <taxon>Plasmodiidae</taxon>
        <taxon>Plasmodium</taxon>
        <taxon>Plasmodium (Plasmodium)</taxon>
    </lineage>
</organism>
<evidence type="ECO:0000313" key="3">
    <source>
        <dbReference type="Proteomes" id="UP000078546"/>
    </source>
</evidence>
<protein>
    <submittedName>
        <fullName evidence="1">Uncharacterized protein</fullName>
    </submittedName>
</protein>
<dbReference type="EMBL" id="FLQV01000273">
    <property type="protein sequence ID" value="SBS87556.1"/>
    <property type="molecule type" value="Genomic_DNA"/>
</dbReference>
<evidence type="ECO:0000313" key="1">
    <source>
        <dbReference type="EMBL" id="SBS82682.1"/>
    </source>
</evidence>
<accession>A0A1A8VQH0</accession>
<dbReference type="Proteomes" id="UP000078546">
    <property type="component" value="Unassembled WGS sequence"/>
</dbReference>
<evidence type="ECO:0000313" key="2">
    <source>
        <dbReference type="EMBL" id="SBS87556.1"/>
    </source>
</evidence>